<dbReference type="NCBIfam" id="NF003077">
    <property type="entry name" value="PRK04000.1"/>
    <property type="match status" value="1"/>
</dbReference>
<dbReference type="Pfam" id="PF09173">
    <property type="entry name" value="eIF2_C"/>
    <property type="match status" value="1"/>
</dbReference>
<dbReference type="EC" id="3.6.5.3" evidence="2"/>
<keyword evidence="6" id="KW-0648">Protein biosynthesis</keyword>
<evidence type="ECO:0000256" key="2">
    <source>
        <dbReference type="ARBA" id="ARBA00011986"/>
    </source>
</evidence>
<evidence type="ECO:0000256" key="4">
    <source>
        <dbReference type="ARBA" id="ARBA00022741"/>
    </source>
</evidence>
<dbReference type="Pfam" id="PF03144">
    <property type="entry name" value="GTP_EFTU_D2"/>
    <property type="match status" value="1"/>
</dbReference>
<dbReference type="InterPro" id="IPR027417">
    <property type="entry name" value="P-loop_NTPase"/>
</dbReference>
<reference evidence="11" key="2">
    <citation type="submission" date="2022-08" db="EMBL/GenBank/DDBJ databases">
        <title>Novel sulphate-reducing endosymbionts in the free-living metamonad Anaeramoeba.</title>
        <authorList>
            <person name="Jerlstrom-Hultqvist J."/>
            <person name="Cepicka I."/>
            <person name="Gallot-Lavallee L."/>
            <person name="Salas-Leiva D."/>
            <person name="Curtis B.A."/>
            <person name="Zahonova K."/>
            <person name="Pipaliya S."/>
            <person name="Dacks J."/>
            <person name="Roger A.J."/>
        </authorList>
    </citation>
    <scope>NUCLEOTIDE SEQUENCE</scope>
    <source>
        <strain evidence="11">Busselton2</strain>
    </source>
</reference>
<evidence type="ECO:0000256" key="6">
    <source>
        <dbReference type="ARBA" id="ARBA00022917"/>
    </source>
</evidence>
<dbReference type="GO" id="GO:0003924">
    <property type="term" value="F:GTPase activity"/>
    <property type="evidence" value="ECO:0007669"/>
    <property type="project" value="InterPro"/>
</dbReference>
<dbReference type="InterPro" id="IPR044127">
    <property type="entry name" value="eIF2g_dom_2"/>
</dbReference>
<evidence type="ECO:0000313" key="13">
    <source>
        <dbReference type="Proteomes" id="UP001146793"/>
    </source>
</evidence>
<dbReference type="SUPFAM" id="SSF50465">
    <property type="entry name" value="EF-Tu/eEF-1alpha/eIF2-gamma C-terminal domain"/>
    <property type="match status" value="1"/>
</dbReference>
<dbReference type="FunFam" id="2.40.30.10:FF:000009">
    <property type="entry name" value="Eukaryotic translation initiation factor 2 subunit gamma"/>
    <property type="match status" value="1"/>
</dbReference>
<dbReference type="CDD" id="cd15490">
    <property type="entry name" value="eIF2_gamma_III"/>
    <property type="match status" value="1"/>
</dbReference>
<dbReference type="Gene3D" id="3.40.50.300">
    <property type="entry name" value="P-loop containing nucleotide triphosphate hydrolases"/>
    <property type="match status" value="1"/>
</dbReference>
<name>A0AAV8ADJ4_9EUKA</name>
<dbReference type="GO" id="GO:0005850">
    <property type="term" value="C:eukaryotic translation initiation factor 2 complex"/>
    <property type="evidence" value="ECO:0007669"/>
    <property type="project" value="TreeGrafter"/>
</dbReference>
<dbReference type="FunFam" id="3.40.50.300:FF:000065">
    <property type="entry name" value="Eukaryotic translation initiation factor 2 subunit gamma"/>
    <property type="match status" value="1"/>
</dbReference>
<comment type="caution">
    <text evidence="11">The sequence shown here is derived from an EMBL/GenBank/DDBJ whole genome shotgun (WGS) entry which is preliminary data.</text>
</comment>
<dbReference type="GO" id="GO:0001731">
    <property type="term" value="P:formation of translation preinitiation complex"/>
    <property type="evidence" value="ECO:0007669"/>
    <property type="project" value="TreeGrafter"/>
</dbReference>
<evidence type="ECO:0000259" key="10">
    <source>
        <dbReference type="PROSITE" id="PS51722"/>
    </source>
</evidence>
<feature type="compositionally biased region" description="Basic and acidic residues" evidence="9">
    <location>
        <begin position="1"/>
        <end position="20"/>
    </location>
</feature>
<evidence type="ECO:0000256" key="3">
    <source>
        <dbReference type="ARBA" id="ARBA00022540"/>
    </source>
</evidence>
<dbReference type="GO" id="GO:0000049">
    <property type="term" value="F:tRNA binding"/>
    <property type="evidence" value="ECO:0007669"/>
    <property type="project" value="InterPro"/>
</dbReference>
<keyword evidence="7" id="KW-0342">GTP-binding</keyword>
<dbReference type="CDD" id="cd03688">
    <property type="entry name" value="eIF2_gamma_II"/>
    <property type="match status" value="1"/>
</dbReference>
<evidence type="ECO:0000313" key="14">
    <source>
        <dbReference type="Proteomes" id="UP001150062"/>
    </source>
</evidence>
<comment type="similarity">
    <text evidence="1">Belongs to the TRAFAC class translation factor GTPase superfamily. Classic translation factor GTPase family. EF-Tu/EF-1A subfamily.</text>
</comment>
<dbReference type="InterPro" id="IPR004161">
    <property type="entry name" value="EFTu-like_2"/>
</dbReference>
<dbReference type="InterPro" id="IPR000795">
    <property type="entry name" value="T_Tr_GTP-bd_dom"/>
</dbReference>
<accession>A0AAV8ADJ4</accession>
<dbReference type="SUPFAM" id="SSF52540">
    <property type="entry name" value="P-loop containing nucleoside triphosphate hydrolases"/>
    <property type="match status" value="1"/>
</dbReference>
<evidence type="ECO:0000313" key="12">
    <source>
        <dbReference type="EMBL" id="KAJ6245346.1"/>
    </source>
</evidence>
<dbReference type="InterPro" id="IPR009000">
    <property type="entry name" value="Transl_B-barrel_sf"/>
</dbReference>
<dbReference type="Gene3D" id="2.40.30.10">
    <property type="entry name" value="Translation factors"/>
    <property type="match status" value="2"/>
</dbReference>
<organism evidence="11 13">
    <name type="scientific">Anaeramoeba flamelloides</name>
    <dbReference type="NCBI Taxonomy" id="1746091"/>
    <lineage>
        <taxon>Eukaryota</taxon>
        <taxon>Metamonada</taxon>
        <taxon>Anaeramoebidae</taxon>
        <taxon>Anaeramoeba</taxon>
    </lineage>
</organism>
<feature type="domain" description="Tr-type G" evidence="10">
    <location>
        <begin position="47"/>
        <end position="255"/>
    </location>
</feature>
<feature type="region of interest" description="Disordered" evidence="9">
    <location>
        <begin position="1"/>
        <end position="28"/>
    </location>
</feature>
<dbReference type="PANTHER" id="PTHR42854">
    <property type="entry name" value="EUKARYOTIC TRANSLATION INITIATION FACTOR 2 SUBUNIT 3 FAMILY MEMBER"/>
    <property type="match status" value="1"/>
</dbReference>
<evidence type="ECO:0000256" key="7">
    <source>
        <dbReference type="ARBA" id="ARBA00023134"/>
    </source>
</evidence>
<dbReference type="Proteomes" id="UP001146793">
    <property type="component" value="Unassembled WGS sequence"/>
</dbReference>
<evidence type="ECO:0000313" key="11">
    <source>
        <dbReference type="EMBL" id="KAJ3451001.1"/>
    </source>
</evidence>
<dbReference type="EMBL" id="JANTQA010000012">
    <property type="protein sequence ID" value="KAJ3451001.1"/>
    <property type="molecule type" value="Genomic_DNA"/>
</dbReference>
<dbReference type="InterPro" id="IPR044128">
    <property type="entry name" value="eIF2g_GTP-bd"/>
</dbReference>
<proteinExistence type="inferred from homology"/>
<dbReference type="GO" id="GO:0005525">
    <property type="term" value="F:GTP binding"/>
    <property type="evidence" value="ECO:0007669"/>
    <property type="project" value="UniProtKB-KW"/>
</dbReference>
<dbReference type="PRINTS" id="PR00315">
    <property type="entry name" value="ELONGATNFCT"/>
</dbReference>
<evidence type="ECO:0000256" key="8">
    <source>
        <dbReference type="ARBA" id="ARBA00048107"/>
    </source>
</evidence>
<dbReference type="SUPFAM" id="SSF50447">
    <property type="entry name" value="Translation proteins"/>
    <property type="match status" value="1"/>
</dbReference>
<dbReference type="InterPro" id="IPR009001">
    <property type="entry name" value="Transl_elong_EF1A/Init_IF2_C"/>
</dbReference>
<gene>
    <name evidence="11" type="ORF">M0812_07197</name>
    <name evidence="12" type="ORF">M0813_20298</name>
</gene>
<dbReference type="PANTHER" id="PTHR42854:SF3">
    <property type="entry name" value="EUKARYOTIC TRANSLATION INITIATION FACTOR 2 SUBUNIT 3-RELATED"/>
    <property type="match status" value="1"/>
</dbReference>
<dbReference type="FunFam" id="2.40.30.10:FF:000075">
    <property type="entry name" value="Translation initiation factor 2 subunit gamma"/>
    <property type="match status" value="1"/>
</dbReference>
<sequence>MSETKTEQQTTEKTENKNKEEQEEENQEIQIDLDKIHPLLPEIIEKQATINIGTIGHVSHGKTTVVKAISGVHTIKFRKELIRNITIKLGYANAKIYCCDNKECPRPGCYKSFGSGTPPKVPCSRKDCGGTLRLMRHISFTDCPGHDVLMSTMINGTAVMDAAFLLIAANEPCPQSQSQEHLAAVEIMKLKNIIVLQNKMDLIKKSAGIEHYEQIKKFLKNTTAEGSPIIPISAIKGHNIDVVNEYIVKKIPIPRRNFKSPPRLVVIRSFDINKPGCRIAQLKGGVAGGALLQGILKLNQEIEIRPGIVTNRGGRIKCLAIRSRIVSLRAEENELKYAVPGGLIGIGTTIDPTLCRGDRLVGKVIGNPNSLPDVYCEIEINYLLLSRLLGVKASEGSKGFTEVENLKRGEKLMVNVGSTSTAGSIISVKNDLAKIGLDTLVCTMVGERVAINRRIKKHWRLIGWGRITRGQKVRITKLRK</sequence>
<dbReference type="GO" id="GO:0005829">
    <property type="term" value="C:cytosol"/>
    <property type="evidence" value="ECO:0007669"/>
    <property type="project" value="TreeGrafter"/>
</dbReference>
<keyword evidence="3 11" id="KW-0396">Initiation factor</keyword>
<evidence type="ECO:0000256" key="5">
    <source>
        <dbReference type="ARBA" id="ARBA00022801"/>
    </source>
</evidence>
<keyword evidence="5" id="KW-0378">Hydrolase</keyword>
<dbReference type="InterPro" id="IPR050543">
    <property type="entry name" value="eIF2G"/>
</dbReference>
<reference evidence="12" key="1">
    <citation type="submission" date="2022-08" db="EMBL/GenBank/DDBJ databases">
        <title>Novel sulfate-reducing endosymbionts in the free-living metamonad Anaeramoeba.</title>
        <authorList>
            <person name="Jerlstrom-Hultqvist J."/>
            <person name="Cepicka I."/>
            <person name="Gallot-Lavallee L."/>
            <person name="Salas-Leiva D."/>
            <person name="Curtis B.A."/>
            <person name="Zahonova K."/>
            <person name="Pipaliya S."/>
            <person name="Dacks J."/>
            <person name="Roger A.J."/>
        </authorList>
    </citation>
    <scope>NUCLEOTIDE SEQUENCE</scope>
    <source>
        <strain evidence="12">Schooner1</strain>
    </source>
</reference>
<comment type="catalytic activity">
    <reaction evidence="8">
        <text>GTP + H2O = GDP + phosphate + H(+)</text>
        <dbReference type="Rhea" id="RHEA:19669"/>
        <dbReference type="ChEBI" id="CHEBI:15377"/>
        <dbReference type="ChEBI" id="CHEBI:15378"/>
        <dbReference type="ChEBI" id="CHEBI:37565"/>
        <dbReference type="ChEBI" id="CHEBI:43474"/>
        <dbReference type="ChEBI" id="CHEBI:58189"/>
        <dbReference type="EC" id="3.6.5.3"/>
    </reaction>
</comment>
<dbReference type="CDD" id="cd01888">
    <property type="entry name" value="eIF2_gamma"/>
    <property type="match status" value="1"/>
</dbReference>
<evidence type="ECO:0000256" key="1">
    <source>
        <dbReference type="ARBA" id="ARBA00007249"/>
    </source>
</evidence>
<dbReference type="EMBL" id="JAOAOG010000145">
    <property type="protein sequence ID" value="KAJ6245346.1"/>
    <property type="molecule type" value="Genomic_DNA"/>
</dbReference>
<dbReference type="InterPro" id="IPR015256">
    <property type="entry name" value="eIF2g_C"/>
</dbReference>
<dbReference type="GO" id="GO:0003743">
    <property type="term" value="F:translation initiation factor activity"/>
    <property type="evidence" value="ECO:0007669"/>
    <property type="project" value="UniProtKB-KW"/>
</dbReference>
<keyword evidence="14" id="KW-1185">Reference proteome</keyword>
<evidence type="ECO:0000256" key="9">
    <source>
        <dbReference type="SAM" id="MobiDB-lite"/>
    </source>
</evidence>
<protein>
    <recommendedName>
        <fullName evidence="2">protein-synthesizing GTPase</fullName>
        <ecNumber evidence="2">3.6.5.3</ecNumber>
    </recommendedName>
</protein>
<dbReference type="AlphaFoldDB" id="A0AAV8ADJ4"/>
<dbReference type="PROSITE" id="PS51722">
    <property type="entry name" value="G_TR_2"/>
    <property type="match status" value="1"/>
</dbReference>
<dbReference type="Pfam" id="PF00009">
    <property type="entry name" value="GTP_EFTU"/>
    <property type="match status" value="1"/>
</dbReference>
<keyword evidence="4" id="KW-0547">Nucleotide-binding</keyword>
<dbReference type="Proteomes" id="UP001150062">
    <property type="component" value="Unassembled WGS sequence"/>
</dbReference>